<keyword evidence="3 5" id="KW-1133">Transmembrane helix</keyword>
<dbReference type="AlphaFoldDB" id="A0A6G3XPC1"/>
<evidence type="ECO:0000259" key="6">
    <source>
        <dbReference type="PROSITE" id="PS50850"/>
    </source>
</evidence>
<evidence type="ECO:0000313" key="7">
    <source>
        <dbReference type="EMBL" id="NEE19636.1"/>
    </source>
</evidence>
<evidence type="ECO:0000256" key="3">
    <source>
        <dbReference type="ARBA" id="ARBA00022989"/>
    </source>
</evidence>
<comment type="subcellular location">
    <subcellularLocation>
        <location evidence="1">Cell membrane</location>
        <topology evidence="1">Multi-pass membrane protein</topology>
    </subcellularLocation>
</comment>
<gene>
    <name evidence="7" type="ORF">G3M58_75865</name>
</gene>
<dbReference type="InterPro" id="IPR020846">
    <property type="entry name" value="MFS_dom"/>
</dbReference>
<keyword evidence="4 5" id="KW-0472">Membrane</keyword>
<keyword evidence="2 5" id="KW-0812">Transmembrane</keyword>
<dbReference type="EMBL" id="JAAGMN010008152">
    <property type="protein sequence ID" value="NEE19636.1"/>
    <property type="molecule type" value="Genomic_DNA"/>
</dbReference>
<dbReference type="InterPro" id="IPR053200">
    <property type="entry name" value="YfmO-like"/>
</dbReference>
<dbReference type="GO" id="GO:0022857">
    <property type="term" value="F:transmembrane transporter activity"/>
    <property type="evidence" value="ECO:0007669"/>
    <property type="project" value="InterPro"/>
</dbReference>
<proteinExistence type="predicted"/>
<feature type="transmembrane region" description="Helical" evidence="5">
    <location>
        <begin position="12"/>
        <end position="29"/>
    </location>
</feature>
<feature type="non-terminal residue" evidence="7">
    <location>
        <position position="1"/>
    </location>
</feature>
<evidence type="ECO:0000256" key="5">
    <source>
        <dbReference type="SAM" id="Phobius"/>
    </source>
</evidence>
<dbReference type="SUPFAM" id="SSF103473">
    <property type="entry name" value="MFS general substrate transporter"/>
    <property type="match status" value="1"/>
</dbReference>
<dbReference type="PROSITE" id="PS50850">
    <property type="entry name" value="MFS"/>
    <property type="match status" value="1"/>
</dbReference>
<sequence length="70" mass="7419">FVLNMTPYKSGAVFFAWGLLLAVFSVLVAPRLQRRFGSLKVLAASLVLLAVDLLVLGYGSHGTAVVATIV</sequence>
<comment type="caution">
    <text evidence="7">The sequence shown here is derived from an EMBL/GenBank/DDBJ whole genome shotgun (WGS) entry which is preliminary data.</text>
</comment>
<name>A0A6G3XPC1_9ACTN</name>
<accession>A0A6G3XPC1</accession>
<dbReference type="InterPro" id="IPR036259">
    <property type="entry name" value="MFS_trans_sf"/>
</dbReference>
<evidence type="ECO:0000256" key="1">
    <source>
        <dbReference type="ARBA" id="ARBA00004651"/>
    </source>
</evidence>
<evidence type="ECO:0000256" key="2">
    <source>
        <dbReference type="ARBA" id="ARBA00022692"/>
    </source>
</evidence>
<feature type="domain" description="Major facilitator superfamily (MFS) profile" evidence="6">
    <location>
        <begin position="1"/>
        <end position="70"/>
    </location>
</feature>
<reference evidence="7" key="1">
    <citation type="submission" date="2020-01" db="EMBL/GenBank/DDBJ databases">
        <title>Insect and environment-associated Actinomycetes.</title>
        <authorList>
            <person name="Currrie C."/>
            <person name="Chevrette M."/>
            <person name="Carlson C."/>
            <person name="Stubbendieck R."/>
            <person name="Wendt-Pienkowski E."/>
        </authorList>
    </citation>
    <scope>NUCLEOTIDE SEQUENCE</scope>
    <source>
        <strain evidence="7">SID7499</strain>
    </source>
</reference>
<organism evidence="7">
    <name type="scientific">Streptomyces sp. SID7499</name>
    <dbReference type="NCBI Taxonomy" id="2706086"/>
    <lineage>
        <taxon>Bacteria</taxon>
        <taxon>Bacillati</taxon>
        <taxon>Actinomycetota</taxon>
        <taxon>Actinomycetes</taxon>
        <taxon>Kitasatosporales</taxon>
        <taxon>Streptomycetaceae</taxon>
        <taxon>Streptomyces</taxon>
    </lineage>
</organism>
<dbReference type="GO" id="GO:0005886">
    <property type="term" value="C:plasma membrane"/>
    <property type="evidence" value="ECO:0007669"/>
    <property type="project" value="UniProtKB-SubCell"/>
</dbReference>
<dbReference type="PANTHER" id="PTHR43683:SF1">
    <property type="entry name" value="MULTIDRUG EFFLUX PROTEIN YFMO"/>
    <property type="match status" value="1"/>
</dbReference>
<protein>
    <submittedName>
        <fullName evidence="7">MFS transporter</fullName>
    </submittedName>
</protein>
<feature type="non-terminal residue" evidence="7">
    <location>
        <position position="70"/>
    </location>
</feature>
<feature type="transmembrane region" description="Helical" evidence="5">
    <location>
        <begin position="41"/>
        <end position="60"/>
    </location>
</feature>
<dbReference type="PANTHER" id="PTHR43683">
    <property type="entry name" value="MULTIDRUG EFFLUX PROTEIN YFMO"/>
    <property type="match status" value="1"/>
</dbReference>
<evidence type="ECO:0000256" key="4">
    <source>
        <dbReference type="ARBA" id="ARBA00023136"/>
    </source>
</evidence>